<keyword evidence="2" id="KW-1185">Reference proteome</keyword>
<comment type="caution">
    <text evidence="1">The sequence shown here is derived from an EMBL/GenBank/DDBJ whole genome shotgun (WGS) entry which is preliminary data.</text>
</comment>
<accession>A0ABR0MCG4</accession>
<sequence>MGMMAATIFRPRVDTPCTFPLVTRWNHGLSYVGLPEQLENIRLLLDQRSKADASY</sequence>
<dbReference type="EMBL" id="JARKNE010000013">
    <property type="protein sequence ID" value="KAK5770941.1"/>
    <property type="molecule type" value="Genomic_DNA"/>
</dbReference>
<protein>
    <submittedName>
        <fullName evidence="1">Uncharacterized protein</fullName>
    </submittedName>
</protein>
<proteinExistence type="predicted"/>
<gene>
    <name evidence="1" type="ORF">PVK06_047105</name>
</gene>
<evidence type="ECO:0000313" key="1">
    <source>
        <dbReference type="EMBL" id="KAK5770941.1"/>
    </source>
</evidence>
<organism evidence="1 2">
    <name type="scientific">Gossypium arboreum</name>
    <name type="common">Tree cotton</name>
    <name type="synonym">Gossypium nanking</name>
    <dbReference type="NCBI Taxonomy" id="29729"/>
    <lineage>
        <taxon>Eukaryota</taxon>
        <taxon>Viridiplantae</taxon>
        <taxon>Streptophyta</taxon>
        <taxon>Embryophyta</taxon>
        <taxon>Tracheophyta</taxon>
        <taxon>Spermatophyta</taxon>
        <taxon>Magnoliopsida</taxon>
        <taxon>eudicotyledons</taxon>
        <taxon>Gunneridae</taxon>
        <taxon>Pentapetalae</taxon>
        <taxon>rosids</taxon>
        <taxon>malvids</taxon>
        <taxon>Malvales</taxon>
        <taxon>Malvaceae</taxon>
        <taxon>Malvoideae</taxon>
        <taxon>Gossypium</taxon>
    </lineage>
</organism>
<name>A0ABR0MCG4_GOSAR</name>
<reference evidence="1 2" key="1">
    <citation type="submission" date="2023-03" db="EMBL/GenBank/DDBJ databases">
        <title>WGS of Gossypium arboreum.</title>
        <authorList>
            <person name="Yu D."/>
        </authorList>
    </citation>
    <scope>NUCLEOTIDE SEQUENCE [LARGE SCALE GENOMIC DNA]</scope>
    <source>
        <tissue evidence="1">Leaf</tissue>
    </source>
</reference>
<dbReference type="Proteomes" id="UP001358586">
    <property type="component" value="Chromosome 13"/>
</dbReference>
<evidence type="ECO:0000313" key="2">
    <source>
        <dbReference type="Proteomes" id="UP001358586"/>
    </source>
</evidence>